<protein>
    <submittedName>
        <fullName evidence="2">Uncharacterized protein</fullName>
    </submittedName>
</protein>
<evidence type="ECO:0000256" key="1">
    <source>
        <dbReference type="SAM" id="Phobius"/>
    </source>
</evidence>
<dbReference type="RefSeq" id="WP_154221352.1">
    <property type="nucleotide sequence ID" value="NZ_CP034544.1"/>
</dbReference>
<keyword evidence="1" id="KW-0472">Membrane</keyword>
<dbReference type="AlphaFoldDB" id="A0AAX3EYY5"/>
<reference evidence="2" key="1">
    <citation type="submission" date="2022-10" db="EMBL/GenBank/DDBJ databases">
        <authorList>
            <person name="Wei X."/>
        </authorList>
    </citation>
    <scope>NUCLEOTIDE SEQUENCE</scope>
    <source>
        <strain evidence="2">SD2</strain>
    </source>
</reference>
<name>A0AAX3EYY5_MYCSY</name>
<organism evidence="2 3">
    <name type="scientific">Mycoplasmopsis synoviae</name>
    <name type="common">Mycoplasma synoviae</name>
    <dbReference type="NCBI Taxonomy" id="2109"/>
    <lineage>
        <taxon>Bacteria</taxon>
        <taxon>Bacillati</taxon>
        <taxon>Mycoplasmatota</taxon>
        <taxon>Mycoplasmoidales</taxon>
        <taxon>Metamycoplasmataceae</taxon>
        <taxon>Mycoplasmopsis</taxon>
    </lineage>
</organism>
<feature type="transmembrane region" description="Helical" evidence="1">
    <location>
        <begin position="128"/>
        <end position="154"/>
    </location>
</feature>
<accession>A0AAX3EYY5</accession>
<feature type="transmembrane region" description="Helical" evidence="1">
    <location>
        <begin position="21"/>
        <end position="41"/>
    </location>
</feature>
<feature type="transmembrane region" description="Helical" evidence="1">
    <location>
        <begin position="85"/>
        <end position="108"/>
    </location>
</feature>
<keyword evidence="1" id="KW-1133">Transmembrane helix</keyword>
<evidence type="ECO:0000313" key="3">
    <source>
        <dbReference type="Proteomes" id="UP001164481"/>
    </source>
</evidence>
<sequence length="161" mass="18967">MSIKNNSKTKLKIFIKRNFDEIFYLSALFLVSTILLITIVFNYSSIIFGYLLSGLMIYLWNKYNKLFYDVFFQKVNFKYSKWVKIMIFLFLKKALVFIILGALIYFIVTIDVNATINSEISGNKVIKFMHPINIFAFIVGIIINMFIYFLALYLHAKKNSK</sequence>
<reference evidence="2" key="2">
    <citation type="submission" date="2022-11" db="EMBL/GenBank/DDBJ databases">
        <title>complete genomes of mycoplasma synoviae ZX313 strain and SD2 strain.</title>
        <authorList>
            <person name="Zhong Q."/>
        </authorList>
    </citation>
    <scope>NUCLEOTIDE SEQUENCE</scope>
    <source>
        <strain evidence="2">SD2</strain>
    </source>
</reference>
<dbReference type="Proteomes" id="UP001164481">
    <property type="component" value="Chromosome"/>
</dbReference>
<evidence type="ECO:0000313" key="2">
    <source>
        <dbReference type="EMBL" id="UZW64184.1"/>
    </source>
</evidence>
<feature type="transmembrane region" description="Helical" evidence="1">
    <location>
        <begin position="47"/>
        <end position="64"/>
    </location>
</feature>
<gene>
    <name evidence="2" type="ORF">OIE46_02235</name>
</gene>
<proteinExistence type="predicted"/>
<dbReference type="EMBL" id="CP107525">
    <property type="protein sequence ID" value="UZW64184.1"/>
    <property type="molecule type" value="Genomic_DNA"/>
</dbReference>
<keyword evidence="1" id="KW-0812">Transmembrane</keyword>